<keyword evidence="1" id="KW-1133">Transmembrane helix</keyword>
<dbReference type="InterPro" id="IPR026265">
    <property type="entry name" value="LptC"/>
</dbReference>
<proteinExistence type="predicted"/>
<keyword evidence="3" id="KW-1185">Reference proteome</keyword>
<organism evidence="2 3">
    <name type="scientific">Salinimicrobium gaetbulicola</name>
    <dbReference type="NCBI Taxonomy" id="999702"/>
    <lineage>
        <taxon>Bacteria</taxon>
        <taxon>Pseudomonadati</taxon>
        <taxon>Bacteroidota</taxon>
        <taxon>Flavobacteriia</taxon>
        <taxon>Flavobacteriales</taxon>
        <taxon>Flavobacteriaceae</taxon>
        <taxon>Salinimicrobium</taxon>
    </lineage>
</organism>
<name>A0ABW3II59_9FLAO</name>
<dbReference type="Pfam" id="PF06835">
    <property type="entry name" value="LptC"/>
    <property type="match status" value="1"/>
</dbReference>
<accession>A0ABW3II59</accession>
<evidence type="ECO:0000313" key="2">
    <source>
        <dbReference type="EMBL" id="MFD0977649.1"/>
    </source>
</evidence>
<keyword evidence="1" id="KW-0812">Transmembrane</keyword>
<keyword evidence="1" id="KW-0472">Membrane</keyword>
<comment type="caution">
    <text evidence="2">The sequence shown here is derived from an EMBL/GenBank/DDBJ whole genome shotgun (WGS) entry which is preliminary data.</text>
</comment>
<evidence type="ECO:0000313" key="3">
    <source>
        <dbReference type="Proteomes" id="UP001597100"/>
    </source>
</evidence>
<evidence type="ECO:0000256" key="1">
    <source>
        <dbReference type="SAM" id="Phobius"/>
    </source>
</evidence>
<dbReference type="Proteomes" id="UP001597100">
    <property type="component" value="Unassembled WGS sequence"/>
</dbReference>
<dbReference type="Gene3D" id="2.60.450.10">
    <property type="entry name" value="Lipopolysaccharide (LPS) transport protein A like domain"/>
    <property type="match status" value="1"/>
</dbReference>
<dbReference type="EMBL" id="JBHTJP010000035">
    <property type="protein sequence ID" value="MFD0977649.1"/>
    <property type="molecule type" value="Genomic_DNA"/>
</dbReference>
<dbReference type="InterPro" id="IPR010664">
    <property type="entry name" value="LipoPS_assembly_LptC-rel"/>
</dbReference>
<feature type="transmembrane region" description="Helical" evidence="1">
    <location>
        <begin position="6"/>
        <end position="24"/>
    </location>
</feature>
<dbReference type="RefSeq" id="WP_380740108.1">
    <property type="nucleotide sequence ID" value="NZ_JBHTJP010000035.1"/>
</dbReference>
<sequence>MKLTYRNTYISIVTILFVAMLFSCEGNLKGVRDMEMPEDAPQAVGMGINLKYIDSGKVVATLKSDKMMDFSNKNFPYREFPEGLEVEFYDENREKNTVTANYGVIYDQTGLIDLQGDVVVITSDSTRLMADQLYWDQASNWVFTDRPNTIRFKNGARNEGQGFDSNQEFSNFRSRSNVGVQIIEEETK</sequence>
<dbReference type="NCBIfam" id="TIGR04409">
    <property type="entry name" value="LptC_YrbK"/>
    <property type="match status" value="1"/>
</dbReference>
<reference evidence="3" key="1">
    <citation type="journal article" date="2019" name="Int. J. Syst. Evol. Microbiol.">
        <title>The Global Catalogue of Microorganisms (GCM) 10K type strain sequencing project: providing services to taxonomists for standard genome sequencing and annotation.</title>
        <authorList>
            <consortium name="The Broad Institute Genomics Platform"/>
            <consortium name="The Broad Institute Genome Sequencing Center for Infectious Disease"/>
            <person name="Wu L."/>
            <person name="Ma J."/>
        </authorList>
    </citation>
    <scope>NUCLEOTIDE SEQUENCE [LARGE SCALE GENOMIC DNA]</scope>
    <source>
        <strain evidence="3">CCUG 60898</strain>
    </source>
</reference>
<dbReference type="PROSITE" id="PS51257">
    <property type="entry name" value="PROKAR_LIPOPROTEIN"/>
    <property type="match status" value="1"/>
</dbReference>
<gene>
    <name evidence="2" type="primary">lptC</name>
    <name evidence="2" type="ORF">ACFQ1G_12675</name>
</gene>
<protein>
    <submittedName>
        <fullName evidence="2">LPS export ABC transporter periplasmic protein LptC</fullName>
    </submittedName>
</protein>